<sequence length="247" mass="25716">MAVAGRMTSLTGRQRTAIGVVVVLAVLLAAAVIVAISLIASLSSERPSPVPLAERYVTALANGDATEAARLDGHDSADEPFLSDDALGSAERITEASVEGYQYAGDAATATVRFTLDGEQHTAEIGFVWQDDAWVIDEGLASAFSVTGGVQSPSDYALPFEIGGVVAPDESGEPVFGLDRTYLVYPGVYDVDLLIDPATIVDITVDPALASDTTGEPVRFTALPGAAETRMIVRLTEPPVSDTEGTS</sequence>
<feature type="transmembrane region" description="Helical" evidence="1">
    <location>
        <begin position="16"/>
        <end position="40"/>
    </location>
</feature>
<accession>A0A4V1R2Q1</accession>
<evidence type="ECO:0000313" key="5">
    <source>
        <dbReference type="Proteomes" id="UP000581087"/>
    </source>
</evidence>
<keyword evidence="1" id="KW-0472">Membrane</keyword>
<evidence type="ECO:0000313" key="4">
    <source>
        <dbReference type="Proteomes" id="UP000292686"/>
    </source>
</evidence>
<reference evidence="3 4" key="1">
    <citation type="submission" date="2019-01" db="EMBL/GenBank/DDBJ databases">
        <title>Agromyces.</title>
        <authorList>
            <person name="Li J."/>
        </authorList>
    </citation>
    <scope>NUCLEOTIDE SEQUENCE [LARGE SCALE GENOMIC DNA]</scope>
    <source>
        <strain evidence="3 4">DSM 23870</strain>
    </source>
</reference>
<proteinExistence type="predicted"/>
<dbReference type="OrthoDB" id="5181884at2"/>
<evidence type="ECO:0000313" key="3">
    <source>
        <dbReference type="EMBL" id="RXZ87936.1"/>
    </source>
</evidence>
<dbReference type="EMBL" id="JACCBI010000001">
    <property type="protein sequence ID" value="NYD67894.1"/>
    <property type="molecule type" value="Genomic_DNA"/>
</dbReference>
<keyword evidence="1" id="KW-0812">Transmembrane</keyword>
<evidence type="ECO:0000256" key="1">
    <source>
        <dbReference type="SAM" id="Phobius"/>
    </source>
</evidence>
<comment type="caution">
    <text evidence="3">The sequence shown here is derived from an EMBL/GenBank/DDBJ whole genome shotgun (WGS) entry which is preliminary data.</text>
</comment>
<dbReference type="Proteomes" id="UP000581087">
    <property type="component" value="Unassembled WGS sequence"/>
</dbReference>
<organism evidence="3 4">
    <name type="scientific">Agromyces atrinae</name>
    <dbReference type="NCBI Taxonomy" id="592376"/>
    <lineage>
        <taxon>Bacteria</taxon>
        <taxon>Bacillati</taxon>
        <taxon>Actinomycetota</taxon>
        <taxon>Actinomycetes</taxon>
        <taxon>Micrococcales</taxon>
        <taxon>Microbacteriaceae</taxon>
        <taxon>Agromyces</taxon>
    </lineage>
</organism>
<name>A0A4V1R2Q1_9MICO</name>
<evidence type="ECO:0000313" key="2">
    <source>
        <dbReference type="EMBL" id="NYD67894.1"/>
    </source>
</evidence>
<dbReference type="EMBL" id="SDPM01000001">
    <property type="protein sequence ID" value="RXZ87936.1"/>
    <property type="molecule type" value="Genomic_DNA"/>
</dbReference>
<reference evidence="2 5" key="2">
    <citation type="submission" date="2020-07" db="EMBL/GenBank/DDBJ databases">
        <title>Sequencing the genomes of 1000 actinobacteria strains.</title>
        <authorList>
            <person name="Klenk H.-P."/>
        </authorList>
    </citation>
    <scope>NUCLEOTIDE SEQUENCE [LARGE SCALE GENOMIC DNA]</scope>
    <source>
        <strain evidence="2 5">DSM 23870</strain>
    </source>
</reference>
<keyword evidence="1" id="KW-1133">Transmembrane helix</keyword>
<gene>
    <name evidence="2" type="ORF">BJ972_002413</name>
    <name evidence="3" type="ORF">ESP50_01705</name>
</gene>
<protein>
    <recommendedName>
        <fullName evidence="6">DUF4878 domain-containing protein</fullName>
    </recommendedName>
</protein>
<dbReference type="AlphaFoldDB" id="A0A4V1R2Q1"/>
<evidence type="ECO:0008006" key="6">
    <source>
        <dbReference type="Google" id="ProtNLM"/>
    </source>
</evidence>
<keyword evidence="4" id="KW-1185">Reference proteome</keyword>
<dbReference type="Proteomes" id="UP000292686">
    <property type="component" value="Unassembled WGS sequence"/>
</dbReference>